<organism evidence="2 3">
    <name type="scientific">Devosia chinhatensis</name>
    <dbReference type="NCBI Taxonomy" id="429727"/>
    <lineage>
        <taxon>Bacteria</taxon>
        <taxon>Pseudomonadati</taxon>
        <taxon>Pseudomonadota</taxon>
        <taxon>Alphaproteobacteria</taxon>
        <taxon>Hyphomicrobiales</taxon>
        <taxon>Devosiaceae</taxon>
        <taxon>Devosia</taxon>
    </lineage>
</organism>
<evidence type="ECO:0000256" key="1">
    <source>
        <dbReference type="SAM" id="MobiDB-lite"/>
    </source>
</evidence>
<dbReference type="EMBL" id="JZEY01000054">
    <property type="protein sequence ID" value="KKB09520.1"/>
    <property type="molecule type" value="Genomic_DNA"/>
</dbReference>
<keyword evidence="3" id="KW-1185">Reference proteome</keyword>
<evidence type="ECO:0000313" key="2">
    <source>
        <dbReference type="EMBL" id="KKB09520.1"/>
    </source>
</evidence>
<dbReference type="STRING" id="429727.VE26_06335"/>
<feature type="compositionally biased region" description="Low complexity" evidence="1">
    <location>
        <begin position="182"/>
        <end position="203"/>
    </location>
</feature>
<accession>A0A0F5FLV5</accession>
<dbReference type="AlphaFoldDB" id="A0A0F5FLV5"/>
<proteinExistence type="predicted"/>
<comment type="caution">
    <text evidence="2">The sequence shown here is derived from an EMBL/GenBank/DDBJ whole genome shotgun (WGS) entry which is preliminary data.</text>
</comment>
<reference evidence="2 3" key="1">
    <citation type="submission" date="2015-03" db="EMBL/GenBank/DDBJ databases">
        <authorList>
            <person name="Hassan Y."/>
            <person name="Lepp D."/>
            <person name="Li X.-Z."/>
            <person name="Zhou T."/>
        </authorList>
    </citation>
    <scope>NUCLEOTIDE SEQUENCE [LARGE SCALE GENOMIC DNA]</scope>
    <source>
        <strain evidence="2 3">IPL18</strain>
    </source>
</reference>
<sequence length="203" mass="21964">MAIKIGKISKFMVMPSGMALNLDRQEARKVRLEFNCERETRFDVVQDGNVYFLACVQAGHETIEFIVDGPCQVQPTSDGEVWLYTDEGPHLVYESDEASFVELDFTKSPELTQFERIQAIARLKLEQREAETRQLLDDLRAEKAARDKENGDATATEKSANAPAGSKGAKGAANQGDTEPESGGAASDEGATSGASGASKSAK</sequence>
<dbReference type="PATRIC" id="fig|429727.3.peg.1310"/>
<name>A0A0F5FLV5_9HYPH</name>
<feature type="compositionally biased region" description="Low complexity" evidence="1">
    <location>
        <begin position="158"/>
        <end position="174"/>
    </location>
</feature>
<dbReference type="Proteomes" id="UP000033649">
    <property type="component" value="Unassembled WGS sequence"/>
</dbReference>
<dbReference type="RefSeq" id="WP_046104214.1">
    <property type="nucleotide sequence ID" value="NZ_JZEY01000054.1"/>
</dbReference>
<gene>
    <name evidence="2" type="ORF">VE26_06335</name>
</gene>
<feature type="region of interest" description="Disordered" evidence="1">
    <location>
        <begin position="143"/>
        <end position="203"/>
    </location>
</feature>
<evidence type="ECO:0000313" key="3">
    <source>
        <dbReference type="Proteomes" id="UP000033649"/>
    </source>
</evidence>
<protein>
    <submittedName>
        <fullName evidence="2">Uncharacterized protein</fullName>
    </submittedName>
</protein>